<evidence type="ECO:0008006" key="4">
    <source>
        <dbReference type="Google" id="ProtNLM"/>
    </source>
</evidence>
<feature type="transmembrane region" description="Helical" evidence="1">
    <location>
        <begin position="16"/>
        <end position="37"/>
    </location>
</feature>
<comment type="caution">
    <text evidence="2">The sequence shown here is derived from an EMBL/GenBank/DDBJ whole genome shotgun (WGS) entry which is preliminary data.</text>
</comment>
<dbReference type="Proteomes" id="UP001501222">
    <property type="component" value="Unassembled WGS sequence"/>
</dbReference>
<evidence type="ECO:0000256" key="1">
    <source>
        <dbReference type="SAM" id="Phobius"/>
    </source>
</evidence>
<keyword evidence="1" id="KW-0812">Transmembrane</keyword>
<keyword evidence="1" id="KW-0472">Membrane</keyword>
<gene>
    <name evidence="2" type="ORF">GCM10022235_61620</name>
</gene>
<keyword evidence="1" id="KW-1133">Transmembrane helix</keyword>
<evidence type="ECO:0000313" key="3">
    <source>
        <dbReference type="Proteomes" id="UP001501222"/>
    </source>
</evidence>
<sequence length="256" mass="28820">MSDDDEGTDDLYGRQLVLLLLFFGGTAGLLLLIAWLARPNWMWDGPLVAFAIAGGACYPARLLVERFAWWKRLEQPTQWTVARRERAAERERKLQREYRRQERDGKAREGQGRHAGRRRFRIEDLLVRLLGLVLVLGSLAIIPFGLGAGRSDERLARTAPVQQAVVVSVDEDKWSKNHDLTIKVARPGDGGTVEIYGADEIDPRPAVGDKIGVYVDPHDPGNVLAADADWTMHWYWYVLCIAVSLVLAGFSSMLLW</sequence>
<keyword evidence="3" id="KW-1185">Reference proteome</keyword>
<accession>A0ABP6YG04</accession>
<name>A0ABP6YG04_9ACTN</name>
<organism evidence="2 3">
    <name type="scientific">Kribbella ginsengisoli</name>
    <dbReference type="NCBI Taxonomy" id="363865"/>
    <lineage>
        <taxon>Bacteria</taxon>
        <taxon>Bacillati</taxon>
        <taxon>Actinomycetota</taxon>
        <taxon>Actinomycetes</taxon>
        <taxon>Propionibacteriales</taxon>
        <taxon>Kribbellaceae</taxon>
        <taxon>Kribbella</taxon>
    </lineage>
</organism>
<proteinExistence type="predicted"/>
<feature type="transmembrane region" description="Helical" evidence="1">
    <location>
        <begin position="234"/>
        <end position="255"/>
    </location>
</feature>
<protein>
    <recommendedName>
        <fullName evidence="4">DUF3592 domain-containing protein</fullName>
    </recommendedName>
</protein>
<reference evidence="3" key="1">
    <citation type="journal article" date="2019" name="Int. J. Syst. Evol. Microbiol.">
        <title>The Global Catalogue of Microorganisms (GCM) 10K type strain sequencing project: providing services to taxonomists for standard genome sequencing and annotation.</title>
        <authorList>
            <consortium name="The Broad Institute Genomics Platform"/>
            <consortium name="The Broad Institute Genome Sequencing Center for Infectious Disease"/>
            <person name="Wu L."/>
            <person name="Ma J."/>
        </authorList>
    </citation>
    <scope>NUCLEOTIDE SEQUENCE [LARGE SCALE GENOMIC DNA]</scope>
    <source>
        <strain evidence="3">JCM 16928</strain>
    </source>
</reference>
<dbReference type="EMBL" id="BAABAA010000010">
    <property type="protein sequence ID" value="GAA3582976.1"/>
    <property type="molecule type" value="Genomic_DNA"/>
</dbReference>
<feature type="transmembrane region" description="Helical" evidence="1">
    <location>
        <begin position="125"/>
        <end position="146"/>
    </location>
</feature>
<evidence type="ECO:0000313" key="2">
    <source>
        <dbReference type="EMBL" id="GAA3582976.1"/>
    </source>
</evidence>
<dbReference type="RefSeq" id="WP_344846426.1">
    <property type="nucleotide sequence ID" value="NZ_BAABAA010000010.1"/>
</dbReference>